<comment type="subcellular location">
    <subcellularLocation>
        <location evidence="5">Membrane</location>
        <topology evidence="5">Single-pass membrane protein</topology>
    </subcellularLocation>
</comment>
<keyword evidence="5" id="KW-1133">Transmembrane helix</keyword>
<evidence type="ECO:0000256" key="2">
    <source>
        <dbReference type="ARBA" id="ARBA00022676"/>
    </source>
</evidence>
<dbReference type="RefSeq" id="XP_001359926.3">
    <property type="nucleotide sequence ID" value="XM_001359889.4"/>
</dbReference>
<dbReference type="FunCoup" id="A0A6I8URW0">
    <property type="interactions" value="35"/>
</dbReference>
<evidence type="ECO:0000256" key="3">
    <source>
        <dbReference type="ARBA" id="ARBA00022679"/>
    </source>
</evidence>
<dbReference type="PROSITE" id="PS00375">
    <property type="entry name" value="UDPGT"/>
    <property type="match status" value="1"/>
</dbReference>
<feature type="signal peptide" evidence="5">
    <location>
        <begin position="1"/>
        <end position="16"/>
    </location>
</feature>
<dbReference type="InterPro" id="IPR002213">
    <property type="entry name" value="UDP_glucos_trans"/>
</dbReference>
<feature type="chain" id="PRO_5026379664" description="UDP-glucuronosyltransferase" evidence="5">
    <location>
        <begin position="17"/>
        <end position="512"/>
    </location>
</feature>
<gene>
    <name evidence="7" type="primary">Ugt302E1</name>
</gene>
<feature type="transmembrane region" description="Helical" evidence="5">
    <location>
        <begin position="476"/>
        <end position="499"/>
    </location>
</feature>
<dbReference type="PANTHER" id="PTHR48043:SF159">
    <property type="entry name" value="EG:EG0003.4 PROTEIN-RELATED"/>
    <property type="match status" value="1"/>
</dbReference>
<dbReference type="InterPro" id="IPR035595">
    <property type="entry name" value="UDP_glycos_trans_CS"/>
</dbReference>
<dbReference type="InterPro" id="IPR050271">
    <property type="entry name" value="UDP-glycosyltransferase"/>
</dbReference>
<comment type="catalytic activity">
    <reaction evidence="5">
        <text>glucuronate acceptor + UDP-alpha-D-glucuronate = acceptor beta-D-glucuronoside + UDP + H(+)</text>
        <dbReference type="Rhea" id="RHEA:21032"/>
        <dbReference type="ChEBI" id="CHEBI:15378"/>
        <dbReference type="ChEBI" id="CHEBI:58052"/>
        <dbReference type="ChEBI" id="CHEBI:58223"/>
        <dbReference type="ChEBI" id="CHEBI:132367"/>
        <dbReference type="ChEBI" id="CHEBI:132368"/>
        <dbReference type="EC" id="2.4.1.17"/>
    </reaction>
</comment>
<dbReference type="Gene3D" id="3.40.50.2000">
    <property type="entry name" value="Glycogen Phosphorylase B"/>
    <property type="match status" value="2"/>
</dbReference>
<sequence>MRLVSLLLLLIGQVYGYSYLMVLHTGSKSHHTVGVALARGLIAVGHEVTLISPFPQTKPLQNLIDVNTPNIISVMANHKARILENAKLPVLHRYPRIHGMGLDLTEALLAAPAVQQLLKEQRTFDGVIVEAFMNDAHYGFAERFGAPLIVLSTLGATGWTSDLVGTPSPPSYVPHNLLQFSDRMDFTERARNLGFQVFEYFYQRWFNLPRQEALYRKYFANNTQDFYDMRRSTSLVLLNNHVSMSAPRPYAPNMIEVGGMHINRQARQPLPKDIEEFIEGARHGVIFFSLGSNLNSQDLPLEKRRAIVETLRGLKQRILWKFEVENFPDKPENVFISSWFPQDDILAHDKVIAFITHGGLLSTTESIYHGKPVVGIPFFGDQFMNMANAEIAGFGITVKYHQLEAPLLRSAIERITSDASYAEKAREMSNRFRDQLAAPLDRAVYWMEHVTRQKGARYLRSACQDLSLVEYHNIDVLATFFGGLSLVIVLLWVLVRFVLVKLMGSSKKEKAN</sequence>
<dbReference type="Pfam" id="PF00201">
    <property type="entry name" value="UDPGT"/>
    <property type="match status" value="1"/>
</dbReference>
<dbReference type="PANTHER" id="PTHR48043">
    <property type="entry name" value="EG:EG0003.4 PROTEIN-RELATED"/>
    <property type="match status" value="1"/>
</dbReference>
<dbReference type="CDD" id="cd03784">
    <property type="entry name" value="GT1_Gtf-like"/>
    <property type="match status" value="1"/>
</dbReference>
<keyword evidence="2 4" id="KW-0328">Glycosyltransferase</keyword>
<dbReference type="InParanoid" id="A0A6I8URW0"/>
<dbReference type="FunFam" id="3.40.50.2000:FF:000050">
    <property type="entry name" value="UDP-glucuronosyltransferase"/>
    <property type="match status" value="1"/>
</dbReference>
<dbReference type="FunFam" id="3.40.50.2000:FF:000144">
    <property type="entry name" value="UDP-glucuronosyltransferase"/>
    <property type="match status" value="1"/>
</dbReference>
<evidence type="ECO:0000256" key="1">
    <source>
        <dbReference type="ARBA" id="ARBA00009995"/>
    </source>
</evidence>
<comment type="similarity">
    <text evidence="1 4">Belongs to the UDP-glycosyltransferase family.</text>
</comment>
<organism evidence="6 7">
    <name type="scientific">Drosophila pseudoobscura pseudoobscura</name>
    <name type="common">Fruit fly</name>
    <dbReference type="NCBI Taxonomy" id="46245"/>
    <lineage>
        <taxon>Eukaryota</taxon>
        <taxon>Metazoa</taxon>
        <taxon>Ecdysozoa</taxon>
        <taxon>Arthropoda</taxon>
        <taxon>Hexapoda</taxon>
        <taxon>Insecta</taxon>
        <taxon>Pterygota</taxon>
        <taxon>Neoptera</taxon>
        <taxon>Endopterygota</taxon>
        <taxon>Diptera</taxon>
        <taxon>Brachycera</taxon>
        <taxon>Muscomorpha</taxon>
        <taxon>Ephydroidea</taxon>
        <taxon>Drosophilidae</taxon>
        <taxon>Drosophila</taxon>
        <taxon>Sophophora</taxon>
    </lineage>
</organism>
<keyword evidence="3 4" id="KW-0808">Transferase</keyword>
<dbReference type="Proteomes" id="UP000001819">
    <property type="component" value="Chromosome 2"/>
</dbReference>
<keyword evidence="5" id="KW-0472">Membrane</keyword>
<keyword evidence="5" id="KW-0732">Signal</keyword>
<dbReference type="AlphaFoldDB" id="A0A6I8URW0"/>
<proteinExistence type="inferred from homology"/>
<reference evidence="6" key="1">
    <citation type="submission" date="2024-06" db="UniProtKB">
        <authorList>
            <consortium name="RefSeq"/>
        </authorList>
    </citation>
    <scope>NUCLEOTIDE SEQUENCE [LARGE SCALE GENOMIC DNA]</scope>
    <source>
        <strain evidence="6">MV2-25</strain>
    </source>
</reference>
<dbReference type="GO" id="GO:0016020">
    <property type="term" value="C:membrane"/>
    <property type="evidence" value="ECO:0007669"/>
    <property type="project" value="UniProtKB-SubCell"/>
</dbReference>
<protein>
    <recommendedName>
        <fullName evidence="5">UDP-glucuronosyltransferase</fullName>
        <ecNumber evidence="5">2.4.1.17</ecNumber>
    </recommendedName>
</protein>
<dbReference type="KEGG" id="dpo:4803134"/>
<keyword evidence="5" id="KW-0812">Transmembrane</keyword>
<dbReference type="GO" id="GO:0015020">
    <property type="term" value="F:glucuronosyltransferase activity"/>
    <property type="evidence" value="ECO:0007669"/>
    <property type="project" value="UniProtKB-EC"/>
</dbReference>
<dbReference type="EC" id="2.4.1.17" evidence="5"/>
<keyword evidence="6" id="KW-1185">Reference proteome</keyword>
<reference evidence="7" key="2">
    <citation type="submission" date="2025-08" db="UniProtKB">
        <authorList>
            <consortium name="RefSeq"/>
        </authorList>
    </citation>
    <scope>IDENTIFICATION</scope>
    <source>
        <strain evidence="7">MV-25-SWS-2005</strain>
        <tissue evidence="7">Whole body</tissue>
    </source>
</reference>
<evidence type="ECO:0000256" key="5">
    <source>
        <dbReference type="RuleBase" id="RU362059"/>
    </source>
</evidence>
<evidence type="ECO:0000313" key="7">
    <source>
        <dbReference type="RefSeq" id="XP_001359926.3"/>
    </source>
</evidence>
<name>A0A6I8URW0_DROPS</name>
<dbReference type="SUPFAM" id="SSF53756">
    <property type="entry name" value="UDP-Glycosyltransferase/glycogen phosphorylase"/>
    <property type="match status" value="1"/>
</dbReference>
<evidence type="ECO:0000256" key="4">
    <source>
        <dbReference type="RuleBase" id="RU003718"/>
    </source>
</evidence>
<accession>A0A6I8URW0</accession>
<evidence type="ECO:0000313" key="6">
    <source>
        <dbReference type="Proteomes" id="UP000001819"/>
    </source>
</evidence>